<feature type="transmembrane region" description="Helical" evidence="1">
    <location>
        <begin position="235"/>
        <end position="256"/>
    </location>
</feature>
<feature type="transmembrane region" description="Helical" evidence="1">
    <location>
        <begin position="32"/>
        <end position="53"/>
    </location>
</feature>
<feature type="transmembrane region" description="Helical" evidence="1">
    <location>
        <begin position="166"/>
        <end position="188"/>
    </location>
</feature>
<dbReference type="EMBL" id="CAHIKZ030004342">
    <property type="protein sequence ID" value="CAE1309748.1"/>
    <property type="molecule type" value="Genomic_DNA"/>
</dbReference>
<keyword evidence="1" id="KW-0812">Transmembrane</keyword>
<feature type="transmembrane region" description="Helical" evidence="1">
    <location>
        <begin position="124"/>
        <end position="146"/>
    </location>
</feature>
<dbReference type="AlphaFoldDB" id="A0A812DS76"/>
<evidence type="ECO:0000313" key="3">
    <source>
        <dbReference type="Proteomes" id="UP000597762"/>
    </source>
</evidence>
<gene>
    <name evidence="2" type="ORF">SPHA_61423</name>
</gene>
<feature type="transmembrane region" description="Helical" evidence="1">
    <location>
        <begin position="209"/>
        <end position="229"/>
    </location>
</feature>
<sequence length="260" mass="29800">MTTSYDGAIIHFNLNMRHYLLFSLFSRPVFPLFHALVSLSKFHFIFSFLHNPYPLFPISFESLDFLILSSLSRCFLIASLFIGYFVFFASLLLLFPSLIAFSPCLFVLLITLSTSLSLHSLSHYLSLCFFSHSQFLTFFTISFKNITISISLSHCFSLLYYDTLSLSPIAFSLSLPSFLTLPLSLYSLSQSIHLTALSTESYENNIHSLSFFFFFFPFNLSLFSFLFSPDLSISFYPHLSSLLSFSLCLFPCSLFLTDRL</sequence>
<keyword evidence="1" id="KW-0472">Membrane</keyword>
<evidence type="ECO:0000256" key="1">
    <source>
        <dbReference type="SAM" id="Phobius"/>
    </source>
</evidence>
<organism evidence="2 3">
    <name type="scientific">Acanthosepion pharaonis</name>
    <name type="common">Pharaoh cuttlefish</name>
    <name type="synonym">Sepia pharaonis</name>
    <dbReference type="NCBI Taxonomy" id="158019"/>
    <lineage>
        <taxon>Eukaryota</taxon>
        <taxon>Metazoa</taxon>
        <taxon>Spiralia</taxon>
        <taxon>Lophotrochozoa</taxon>
        <taxon>Mollusca</taxon>
        <taxon>Cephalopoda</taxon>
        <taxon>Coleoidea</taxon>
        <taxon>Decapodiformes</taxon>
        <taxon>Sepiida</taxon>
        <taxon>Sepiina</taxon>
        <taxon>Sepiidae</taxon>
        <taxon>Acanthosepion</taxon>
    </lineage>
</organism>
<keyword evidence="1" id="KW-1133">Transmembrane helix</keyword>
<proteinExistence type="predicted"/>
<comment type="caution">
    <text evidence="2">The sequence shown here is derived from an EMBL/GenBank/DDBJ whole genome shotgun (WGS) entry which is preliminary data.</text>
</comment>
<accession>A0A812DS76</accession>
<evidence type="ECO:0000313" key="2">
    <source>
        <dbReference type="EMBL" id="CAE1309748.1"/>
    </source>
</evidence>
<feature type="transmembrane region" description="Helical" evidence="1">
    <location>
        <begin position="93"/>
        <end position="112"/>
    </location>
</feature>
<feature type="transmembrane region" description="Helical" evidence="1">
    <location>
        <begin position="65"/>
        <end position="87"/>
    </location>
</feature>
<name>A0A812DS76_ACAPH</name>
<keyword evidence="3" id="KW-1185">Reference proteome</keyword>
<reference evidence="2" key="1">
    <citation type="submission" date="2021-01" db="EMBL/GenBank/DDBJ databases">
        <authorList>
            <person name="Li R."/>
            <person name="Bekaert M."/>
        </authorList>
    </citation>
    <scope>NUCLEOTIDE SEQUENCE</scope>
    <source>
        <strain evidence="2">Farmed</strain>
    </source>
</reference>
<dbReference type="Proteomes" id="UP000597762">
    <property type="component" value="Unassembled WGS sequence"/>
</dbReference>
<protein>
    <submittedName>
        <fullName evidence="2">Uncharacterized protein</fullName>
    </submittedName>
</protein>